<protein>
    <recommendedName>
        <fullName evidence="3">Metallohydrolase</fullName>
    </recommendedName>
</protein>
<gene>
    <name evidence="1" type="ORF">XM38_033620</name>
</gene>
<dbReference type="KEGG" id="hhg:XM38_033620"/>
<name>A0A1Z3HQ40_9CYAN</name>
<evidence type="ECO:0000313" key="2">
    <source>
        <dbReference type="Proteomes" id="UP000191901"/>
    </source>
</evidence>
<accession>A0A1Z3HQ40</accession>
<dbReference type="STRING" id="1641165.XM38_26855"/>
<dbReference type="Gene3D" id="3.60.15.10">
    <property type="entry name" value="Ribonuclease Z/Hydroxyacylglutathione hydrolase-like"/>
    <property type="match status" value="1"/>
</dbReference>
<sequence length="381" mass="43068">MHKVIFYPVQNGDTSQIILSNGKRLLFDFRHLNRGEKEDDPAIDLKSQLNSELAKAKRDYFDVLALTHADLDHILHSTEFFELQHNPAYQGNGRIKVNELWVPAAMVLETATTEQWKTKTEFVLWRQEARHRLLRGEGIKVFSKPKKLKSFLEENGLTVESRRGLIVDAGKPAVPGFSLEKDGVEFFCHSPFVKHVDEGDDLRNDASLILQVRFEVAGIQTNYLAVGDSTCGVLEDIVHTTKEHENEDRLEWHLFNIPHHCSHHALNSDDKGDKETVPLPLVKELLMYGQSGAYIVSSSKPIPDTKGAYQQELPPHIQARKCYERYLRQIGGRRFVVTMEEPNERKPQPLEFDITSAGVSLNTTGNSGVNIIVSSPTPRAG</sequence>
<keyword evidence="2" id="KW-1185">Reference proteome</keyword>
<reference evidence="1 2" key="1">
    <citation type="journal article" date="2016" name="Biochim. Biophys. Acta">
        <title>Characterization of red-shifted phycobilisomes isolated from the chlorophyll f-containing cyanobacterium Halomicronema hongdechloris.</title>
        <authorList>
            <person name="Li Y."/>
            <person name="Lin Y."/>
            <person name="Garvey C.J."/>
            <person name="Birch D."/>
            <person name="Corkery R.W."/>
            <person name="Loughlin P.C."/>
            <person name="Scheer H."/>
            <person name="Willows R.D."/>
            <person name="Chen M."/>
        </authorList>
    </citation>
    <scope>NUCLEOTIDE SEQUENCE [LARGE SCALE GENOMIC DNA]</scope>
    <source>
        <strain evidence="1 2">C2206</strain>
    </source>
</reference>
<dbReference type="OrthoDB" id="9761531at2"/>
<dbReference type="InterPro" id="IPR036866">
    <property type="entry name" value="RibonucZ/Hydroxyglut_hydro"/>
</dbReference>
<proteinExistence type="predicted"/>
<dbReference type="Proteomes" id="UP000191901">
    <property type="component" value="Chromosome"/>
</dbReference>
<dbReference type="EMBL" id="CP021983">
    <property type="protein sequence ID" value="ASC72405.1"/>
    <property type="molecule type" value="Genomic_DNA"/>
</dbReference>
<organism evidence="1 2">
    <name type="scientific">Halomicronema hongdechloris C2206</name>
    <dbReference type="NCBI Taxonomy" id="1641165"/>
    <lineage>
        <taxon>Bacteria</taxon>
        <taxon>Bacillati</taxon>
        <taxon>Cyanobacteriota</taxon>
        <taxon>Cyanophyceae</taxon>
        <taxon>Nodosilineales</taxon>
        <taxon>Nodosilineaceae</taxon>
        <taxon>Halomicronema</taxon>
    </lineage>
</organism>
<evidence type="ECO:0008006" key="3">
    <source>
        <dbReference type="Google" id="ProtNLM"/>
    </source>
</evidence>
<evidence type="ECO:0000313" key="1">
    <source>
        <dbReference type="EMBL" id="ASC72405.1"/>
    </source>
</evidence>
<dbReference type="RefSeq" id="WP_080814147.1">
    <property type="nucleotide sequence ID" value="NZ_CP021983.2"/>
</dbReference>
<dbReference type="AlphaFoldDB" id="A0A1Z3HQ40"/>